<feature type="compositionally biased region" description="Acidic residues" evidence="1">
    <location>
        <begin position="250"/>
        <end position="265"/>
    </location>
</feature>
<dbReference type="EMBL" id="CM016555">
    <property type="protein sequence ID" value="TKW19438.1"/>
    <property type="molecule type" value="Genomic_DNA"/>
</dbReference>
<evidence type="ECO:0000313" key="3">
    <source>
        <dbReference type="Proteomes" id="UP000298652"/>
    </source>
</evidence>
<feature type="region of interest" description="Disordered" evidence="1">
    <location>
        <begin position="82"/>
        <end position="143"/>
    </location>
</feature>
<protein>
    <submittedName>
        <fullName evidence="2">Uncharacterized protein</fullName>
    </submittedName>
</protein>
<feature type="compositionally biased region" description="Low complexity" evidence="1">
    <location>
        <begin position="109"/>
        <end position="129"/>
    </location>
</feature>
<dbReference type="AlphaFoldDB" id="A0A4U6USQ6"/>
<dbReference type="Proteomes" id="UP000298652">
    <property type="component" value="Chromosome 4"/>
</dbReference>
<name>A0A4U6USQ6_SETVI</name>
<organism evidence="2 3">
    <name type="scientific">Setaria viridis</name>
    <name type="common">Green bristlegrass</name>
    <name type="synonym">Setaria italica subsp. viridis</name>
    <dbReference type="NCBI Taxonomy" id="4556"/>
    <lineage>
        <taxon>Eukaryota</taxon>
        <taxon>Viridiplantae</taxon>
        <taxon>Streptophyta</taxon>
        <taxon>Embryophyta</taxon>
        <taxon>Tracheophyta</taxon>
        <taxon>Spermatophyta</taxon>
        <taxon>Magnoliopsida</taxon>
        <taxon>Liliopsida</taxon>
        <taxon>Poales</taxon>
        <taxon>Poaceae</taxon>
        <taxon>PACMAD clade</taxon>
        <taxon>Panicoideae</taxon>
        <taxon>Panicodae</taxon>
        <taxon>Paniceae</taxon>
        <taxon>Cenchrinae</taxon>
        <taxon>Setaria</taxon>
    </lineage>
</organism>
<feature type="compositionally biased region" description="Basic residues" evidence="1">
    <location>
        <begin position="96"/>
        <end position="108"/>
    </location>
</feature>
<gene>
    <name evidence="2" type="ORF">SEVIR_4G019600v2</name>
</gene>
<dbReference type="Gramene" id="TKW19438">
    <property type="protein sequence ID" value="TKW19438"/>
    <property type="gene ID" value="SEVIR_4G019600v2"/>
</dbReference>
<evidence type="ECO:0000313" key="2">
    <source>
        <dbReference type="EMBL" id="TKW19438.1"/>
    </source>
</evidence>
<sequence>MHPNVIITLTAKTTSQAQGHATMPDPARWDLVSFVMAQIGHGQVGESRGERYAPPRLLTGAHPFISGADVNGLFRPFTPARRLAPPVQAAPGRPRPAARVRPRRRARARGSFAGPRVLPGAAGRAGPSAPDRPPAGLRMSRPGAFPHEVAAPVLPRRPRRHAIHEQARPGTPPAGKSQPPSLPPAAPPLTAYKRGHARPSAPPPPPLARRRLSLASPCARLPPPLVAAAPSWTDRRRPFPHRRRPRSWSTEEEREEEFDREPEPEDQYREQELPEGFENGKSNLTL</sequence>
<reference evidence="2" key="1">
    <citation type="submission" date="2019-03" db="EMBL/GenBank/DDBJ databases">
        <title>WGS assembly of Setaria viridis.</title>
        <authorList>
            <person name="Huang P."/>
            <person name="Jenkins J."/>
            <person name="Grimwood J."/>
            <person name="Barry K."/>
            <person name="Healey A."/>
            <person name="Mamidi S."/>
            <person name="Sreedasyam A."/>
            <person name="Shu S."/>
            <person name="Feldman M."/>
            <person name="Wu J."/>
            <person name="Yu Y."/>
            <person name="Chen C."/>
            <person name="Johnson J."/>
            <person name="Rokhsar D."/>
            <person name="Baxter I."/>
            <person name="Schmutz J."/>
            <person name="Brutnell T."/>
            <person name="Kellogg E."/>
        </authorList>
    </citation>
    <scope>NUCLEOTIDE SEQUENCE [LARGE SCALE GENOMIC DNA]</scope>
</reference>
<evidence type="ECO:0000256" key="1">
    <source>
        <dbReference type="SAM" id="MobiDB-lite"/>
    </source>
</evidence>
<keyword evidence="3" id="KW-1185">Reference proteome</keyword>
<feature type="compositionally biased region" description="Low complexity" evidence="1">
    <location>
        <begin position="84"/>
        <end position="95"/>
    </location>
</feature>
<feature type="region of interest" description="Disordered" evidence="1">
    <location>
        <begin position="166"/>
        <end position="286"/>
    </location>
</feature>
<proteinExistence type="predicted"/>
<accession>A0A4U6USQ6</accession>